<comment type="similarity">
    <text evidence="1">Belongs to the sigma-70 factor family. ECF subfamily.</text>
</comment>
<name>A0A9D7S6S4_9BACT</name>
<feature type="domain" description="RNA polymerase sigma factor 70 region 4 type 2" evidence="6">
    <location>
        <begin position="115"/>
        <end position="166"/>
    </location>
</feature>
<dbReference type="Pfam" id="PF04542">
    <property type="entry name" value="Sigma70_r2"/>
    <property type="match status" value="1"/>
</dbReference>
<dbReference type="InterPro" id="IPR013324">
    <property type="entry name" value="RNA_pol_sigma_r3/r4-like"/>
</dbReference>
<evidence type="ECO:0000259" key="5">
    <source>
        <dbReference type="Pfam" id="PF04542"/>
    </source>
</evidence>
<proteinExistence type="inferred from homology"/>
<dbReference type="Gene3D" id="1.10.10.10">
    <property type="entry name" value="Winged helix-like DNA-binding domain superfamily/Winged helix DNA-binding domain"/>
    <property type="match status" value="1"/>
</dbReference>
<reference evidence="7 8" key="1">
    <citation type="submission" date="2020-10" db="EMBL/GenBank/DDBJ databases">
        <title>Connecting structure to function with the recovery of over 1000 high-quality activated sludge metagenome-assembled genomes encoding full-length rRNA genes using long-read sequencing.</title>
        <authorList>
            <person name="Singleton C.M."/>
            <person name="Petriglieri F."/>
            <person name="Kristensen J.M."/>
            <person name="Kirkegaard R.H."/>
            <person name="Michaelsen T.Y."/>
            <person name="Andersen M.H."/>
            <person name="Karst S.M."/>
            <person name="Dueholm M.S."/>
            <person name="Nielsen P.H."/>
            <person name="Albertsen M."/>
        </authorList>
    </citation>
    <scope>NUCLEOTIDE SEQUENCE [LARGE SCALE GENOMIC DNA]</scope>
    <source>
        <strain evidence="7">Ribe_18-Q3-R11-54_BAT3C.373</strain>
    </source>
</reference>
<evidence type="ECO:0000256" key="3">
    <source>
        <dbReference type="ARBA" id="ARBA00023082"/>
    </source>
</evidence>
<dbReference type="InterPro" id="IPR013249">
    <property type="entry name" value="RNA_pol_sigma70_r4_t2"/>
</dbReference>
<organism evidence="7 8">
    <name type="scientific">Candidatus Defluviibacterium haderslevense</name>
    <dbReference type="NCBI Taxonomy" id="2981993"/>
    <lineage>
        <taxon>Bacteria</taxon>
        <taxon>Pseudomonadati</taxon>
        <taxon>Bacteroidota</taxon>
        <taxon>Saprospiria</taxon>
        <taxon>Saprospirales</taxon>
        <taxon>Saprospiraceae</taxon>
        <taxon>Candidatus Defluviibacterium</taxon>
    </lineage>
</organism>
<dbReference type="Proteomes" id="UP000808349">
    <property type="component" value="Unassembled WGS sequence"/>
</dbReference>
<accession>A0A9D7S6S4</accession>
<dbReference type="Pfam" id="PF08281">
    <property type="entry name" value="Sigma70_r4_2"/>
    <property type="match status" value="1"/>
</dbReference>
<dbReference type="EMBL" id="JADKFW010000004">
    <property type="protein sequence ID" value="MBK9716429.1"/>
    <property type="molecule type" value="Genomic_DNA"/>
</dbReference>
<dbReference type="InterPro" id="IPR036388">
    <property type="entry name" value="WH-like_DNA-bd_sf"/>
</dbReference>
<evidence type="ECO:0000256" key="4">
    <source>
        <dbReference type="ARBA" id="ARBA00023163"/>
    </source>
</evidence>
<dbReference type="InterPro" id="IPR013325">
    <property type="entry name" value="RNA_pol_sigma_r2"/>
</dbReference>
<evidence type="ECO:0000256" key="2">
    <source>
        <dbReference type="ARBA" id="ARBA00023015"/>
    </source>
</evidence>
<evidence type="ECO:0000256" key="1">
    <source>
        <dbReference type="ARBA" id="ARBA00010641"/>
    </source>
</evidence>
<dbReference type="PANTHER" id="PTHR43133">
    <property type="entry name" value="RNA POLYMERASE ECF-TYPE SIGMA FACTO"/>
    <property type="match status" value="1"/>
</dbReference>
<keyword evidence="3" id="KW-0731">Sigma factor</keyword>
<dbReference type="InterPro" id="IPR014284">
    <property type="entry name" value="RNA_pol_sigma-70_dom"/>
</dbReference>
<dbReference type="SUPFAM" id="SSF88946">
    <property type="entry name" value="Sigma2 domain of RNA polymerase sigma factors"/>
    <property type="match status" value="1"/>
</dbReference>
<dbReference type="PANTHER" id="PTHR43133:SF46">
    <property type="entry name" value="RNA POLYMERASE SIGMA-70 FACTOR ECF SUBFAMILY"/>
    <property type="match status" value="1"/>
</dbReference>
<dbReference type="InterPro" id="IPR039425">
    <property type="entry name" value="RNA_pol_sigma-70-like"/>
</dbReference>
<sequence>MEMDNIIKGCLRGDRICQKALYDLLSGKMMAVCMRYSKHRMEAEDLLQDGFIKVFLNLDQYKFEGPFEQWVRRIMINNAIKKYHKKSNQFENTGLDSMVEQGDTINAVNDLEYGELVTMVNSLPDGYRLVFNLYAIEGYNHGEISTLLNIEESTSRSQLVKARKSLQEKLLKSQKTRV</sequence>
<evidence type="ECO:0000259" key="6">
    <source>
        <dbReference type="Pfam" id="PF08281"/>
    </source>
</evidence>
<dbReference type="Gene3D" id="1.10.1740.10">
    <property type="match status" value="1"/>
</dbReference>
<keyword evidence="4" id="KW-0804">Transcription</keyword>
<dbReference type="InterPro" id="IPR007627">
    <property type="entry name" value="RNA_pol_sigma70_r2"/>
</dbReference>
<gene>
    <name evidence="7" type="ORF">IPO85_02690</name>
</gene>
<comment type="caution">
    <text evidence="7">The sequence shown here is derived from an EMBL/GenBank/DDBJ whole genome shotgun (WGS) entry which is preliminary data.</text>
</comment>
<feature type="domain" description="RNA polymerase sigma-70 region 2" evidence="5">
    <location>
        <begin position="22"/>
        <end position="87"/>
    </location>
</feature>
<protein>
    <submittedName>
        <fullName evidence="7">Sigma-70 family RNA polymerase sigma factor</fullName>
    </submittedName>
</protein>
<dbReference type="GO" id="GO:0006352">
    <property type="term" value="P:DNA-templated transcription initiation"/>
    <property type="evidence" value="ECO:0007669"/>
    <property type="project" value="InterPro"/>
</dbReference>
<evidence type="ECO:0000313" key="7">
    <source>
        <dbReference type="EMBL" id="MBK9716429.1"/>
    </source>
</evidence>
<dbReference type="CDD" id="cd06171">
    <property type="entry name" value="Sigma70_r4"/>
    <property type="match status" value="1"/>
</dbReference>
<keyword evidence="2" id="KW-0805">Transcription regulation</keyword>
<dbReference type="SUPFAM" id="SSF88659">
    <property type="entry name" value="Sigma3 and sigma4 domains of RNA polymerase sigma factors"/>
    <property type="match status" value="1"/>
</dbReference>
<dbReference type="AlphaFoldDB" id="A0A9D7S6S4"/>
<dbReference type="GO" id="GO:0016987">
    <property type="term" value="F:sigma factor activity"/>
    <property type="evidence" value="ECO:0007669"/>
    <property type="project" value="UniProtKB-KW"/>
</dbReference>
<dbReference type="NCBIfam" id="TIGR02937">
    <property type="entry name" value="sigma70-ECF"/>
    <property type="match status" value="1"/>
</dbReference>
<dbReference type="GO" id="GO:0003677">
    <property type="term" value="F:DNA binding"/>
    <property type="evidence" value="ECO:0007669"/>
    <property type="project" value="InterPro"/>
</dbReference>
<evidence type="ECO:0000313" key="8">
    <source>
        <dbReference type="Proteomes" id="UP000808349"/>
    </source>
</evidence>